<dbReference type="EMBL" id="JBBWWT010000003">
    <property type="protein sequence ID" value="MEL1264532.1"/>
    <property type="molecule type" value="Genomic_DNA"/>
</dbReference>
<comment type="caution">
    <text evidence="1">The sequence shown here is derived from an EMBL/GenBank/DDBJ whole genome shotgun (WGS) entry which is preliminary data.</text>
</comment>
<dbReference type="RefSeq" id="WP_341725710.1">
    <property type="nucleotide sequence ID" value="NZ_JBBWWT010000003.1"/>
</dbReference>
<sequence length="83" mass="9112">MSAPRLSMQEALQMLADAFAEPAPLASDMRRDEVAGWDSMGALMLMAELDDRFGLQLSAEQSKAMQVVDDVLDFLRQHGVLDG</sequence>
<dbReference type="InterPro" id="IPR036736">
    <property type="entry name" value="ACP-like_sf"/>
</dbReference>
<dbReference type="SUPFAM" id="SSF47336">
    <property type="entry name" value="ACP-like"/>
    <property type="match status" value="1"/>
</dbReference>
<keyword evidence="2" id="KW-1185">Reference proteome</keyword>
<name>A0ABU9IZX6_9GAMM</name>
<evidence type="ECO:0000313" key="1">
    <source>
        <dbReference type="EMBL" id="MEL1264532.1"/>
    </source>
</evidence>
<reference evidence="1 2" key="1">
    <citation type="submission" date="2024-04" db="EMBL/GenBank/DDBJ databases">
        <title>Draft genome sequence of Pseudoxanthomonas putridarboris WD12.</title>
        <authorList>
            <person name="Oh J."/>
        </authorList>
    </citation>
    <scope>NUCLEOTIDE SEQUENCE [LARGE SCALE GENOMIC DNA]</scope>
    <source>
        <strain evidence="1 2">WD12</strain>
    </source>
</reference>
<organism evidence="1 2">
    <name type="scientific">Pseudoxanthomonas putridarboris</name>
    <dbReference type="NCBI Taxonomy" id="752605"/>
    <lineage>
        <taxon>Bacteria</taxon>
        <taxon>Pseudomonadati</taxon>
        <taxon>Pseudomonadota</taxon>
        <taxon>Gammaproteobacteria</taxon>
        <taxon>Lysobacterales</taxon>
        <taxon>Lysobacteraceae</taxon>
        <taxon>Pseudoxanthomonas</taxon>
    </lineage>
</organism>
<accession>A0ABU9IZX6</accession>
<protein>
    <submittedName>
        <fullName evidence="1">Acyl carrier protein</fullName>
    </submittedName>
</protein>
<dbReference type="Proteomes" id="UP001459204">
    <property type="component" value="Unassembled WGS sequence"/>
</dbReference>
<evidence type="ECO:0000313" key="2">
    <source>
        <dbReference type="Proteomes" id="UP001459204"/>
    </source>
</evidence>
<proteinExistence type="predicted"/>
<gene>
    <name evidence="1" type="ORF">AAD027_09150</name>
</gene>
<dbReference type="Gene3D" id="1.10.1200.10">
    <property type="entry name" value="ACP-like"/>
    <property type="match status" value="1"/>
</dbReference>